<gene>
    <name evidence="5 9" type="primary">xseA</name>
    <name evidence="9" type="ORF">NSA47_03220</name>
</gene>
<dbReference type="GO" id="GO:0003676">
    <property type="term" value="F:nucleic acid binding"/>
    <property type="evidence" value="ECO:0007669"/>
    <property type="project" value="InterPro"/>
</dbReference>
<evidence type="ECO:0000256" key="5">
    <source>
        <dbReference type="HAMAP-Rule" id="MF_00378"/>
    </source>
</evidence>
<accession>A0AAE3HEM2</accession>
<dbReference type="PANTHER" id="PTHR30008:SF0">
    <property type="entry name" value="EXODEOXYRIBONUCLEASE 7 LARGE SUBUNIT"/>
    <property type="match status" value="1"/>
</dbReference>
<dbReference type="AlphaFoldDB" id="A0AAE3HEM2"/>
<dbReference type="NCBIfam" id="TIGR00237">
    <property type="entry name" value="xseA"/>
    <property type="match status" value="1"/>
</dbReference>
<evidence type="ECO:0000259" key="8">
    <source>
        <dbReference type="Pfam" id="PF13742"/>
    </source>
</evidence>
<evidence type="ECO:0000256" key="4">
    <source>
        <dbReference type="ARBA" id="ARBA00022839"/>
    </source>
</evidence>
<keyword evidence="1 5" id="KW-0963">Cytoplasm</keyword>
<dbReference type="InterPro" id="IPR003753">
    <property type="entry name" value="Exonuc_VII_L"/>
</dbReference>
<comment type="caution">
    <text evidence="9">The sequence shown here is derived from an EMBL/GenBank/DDBJ whole genome shotgun (WGS) entry which is preliminary data.</text>
</comment>
<dbReference type="GO" id="GO:0005737">
    <property type="term" value="C:cytoplasm"/>
    <property type="evidence" value="ECO:0007669"/>
    <property type="project" value="UniProtKB-SubCell"/>
</dbReference>
<reference evidence="9" key="1">
    <citation type="submission" date="2022-07" db="EMBL/GenBank/DDBJ databases">
        <title>Enhanced cultured diversity of the mouse gut microbiota enables custom-made synthetic communities.</title>
        <authorList>
            <person name="Afrizal A."/>
        </authorList>
    </citation>
    <scope>NUCLEOTIDE SEQUENCE</scope>
    <source>
        <strain evidence="9">DSM 28593</strain>
    </source>
</reference>
<dbReference type="InterPro" id="IPR020579">
    <property type="entry name" value="Exonuc_VII_lsu_C"/>
</dbReference>
<feature type="domain" description="OB-fold nucleic acid binding" evidence="8">
    <location>
        <begin position="7"/>
        <end position="101"/>
    </location>
</feature>
<keyword evidence="4 5" id="KW-0269">Exonuclease</keyword>
<evidence type="ECO:0000313" key="9">
    <source>
        <dbReference type="EMBL" id="MCR1897999.1"/>
    </source>
</evidence>
<dbReference type="GO" id="GO:0009318">
    <property type="term" value="C:exodeoxyribonuclease VII complex"/>
    <property type="evidence" value="ECO:0007669"/>
    <property type="project" value="UniProtKB-UniRule"/>
</dbReference>
<dbReference type="GO" id="GO:0008855">
    <property type="term" value="F:exodeoxyribonuclease VII activity"/>
    <property type="evidence" value="ECO:0007669"/>
    <property type="project" value="UniProtKB-UniRule"/>
</dbReference>
<dbReference type="GO" id="GO:0006308">
    <property type="term" value="P:DNA catabolic process"/>
    <property type="evidence" value="ECO:0007669"/>
    <property type="project" value="UniProtKB-UniRule"/>
</dbReference>
<dbReference type="CDD" id="cd04489">
    <property type="entry name" value="ExoVII_LU_OBF"/>
    <property type="match status" value="1"/>
</dbReference>
<protein>
    <recommendedName>
        <fullName evidence="5">Exodeoxyribonuclease 7 large subunit</fullName>
        <ecNumber evidence="5">3.1.11.6</ecNumber>
    </recommendedName>
    <alternativeName>
        <fullName evidence="5">Exodeoxyribonuclease VII large subunit</fullName>
        <shortName evidence="5">Exonuclease VII large subunit</shortName>
    </alternativeName>
</protein>
<keyword evidence="2 5" id="KW-0540">Nuclease</keyword>
<dbReference type="Pfam" id="PF02601">
    <property type="entry name" value="Exonuc_VII_L"/>
    <property type="match status" value="1"/>
</dbReference>
<dbReference type="Proteomes" id="UP001205748">
    <property type="component" value="Unassembled WGS sequence"/>
</dbReference>
<feature type="domain" description="Exonuclease VII large subunit C-terminal" evidence="7">
    <location>
        <begin position="124"/>
        <end position="340"/>
    </location>
</feature>
<keyword evidence="3 5" id="KW-0378">Hydrolase</keyword>
<dbReference type="Pfam" id="PF13742">
    <property type="entry name" value="tRNA_anti_2"/>
    <property type="match status" value="1"/>
</dbReference>
<comment type="subcellular location">
    <subcellularLocation>
        <location evidence="5 6">Cytoplasm</location>
    </subcellularLocation>
</comment>
<dbReference type="EMBL" id="JANKAS010000002">
    <property type="protein sequence ID" value="MCR1897999.1"/>
    <property type="molecule type" value="Genomic_DNA"/>
</dbReference>
<evidence type="ECO:0000256" key="6">
    <source>
        <dbReference type="RuleBase" id="RU004355"/>
    </source>
</evidence>
<evidence type="ECO:0000259" key="7">
    <source>
        <dbReference type="Pfam" id="PF02601"/>
    </source>
</evidence>
<evidence type="ECO:0000256" key="2">
    <source>
        <dbReference type="ARBA" id="ARBA00022722"/>
    </source>
</evidence>
<comment type="similarity">
    <text evidence="5 6">Belongs to the XseA family.</text>
</comment>
<name>A0AAE3HEM2_9FIRM</name>
<comment type="function">
    <text evidence="5">Bidirectionally degrades single-stranded DNA into large acid-insoluble oligonucleotides, which are then degraded further into small acid-soluble oligonucleotides.</text>
</comment>
<evidence type="ECO:0000256" key="1">
    <source>
        <dbReference type="ARBA" id="ARBA00022490"/>
    </source>
</evidence>
<sequence>MKMKTFNVSEVNDYINRLLSIDVILNNLQVVGEISNFKFHSSGHMYFTLKDKKSRIRCVMFNSYCQDLKFMPEDGMRVIIKGYISVYERDGQYQLYAQQMQPDGIGSLYLAFEQLKQKLELEGLFDDHIKKPIPFLPKTIGVITSATGAAVRDIISVITRRNPNVEIVIFHVLVQGTEASGQLAKAIEFFNKENNVDVIIIGRGGGSIEELWAFNEEKVARSIAASKIPIISAVGHETDFTIADFVADMRAATPSAAAELAIPPKLDLQYNIAMLKQRLIQLMKGIINNNNQKLKEIERYYNRTRLLNLLNQYKQQMDWINVNLIREMNKRAFIERERFQSGLKQLQSISPLAVLNRGFGMVKNQEDKLIVSIEEVEKGESIQILMKNGSIYCKVEGTEKGGYNFEG</sequence>
<dbReference type="InterPro" id="IPR025824">
    <property type="entry name" value="OB-fold_nuc-bd_dom"/>
</dbReference>
<keyword evidence="10" id="KW-1185">Reference proteome</keyword>
<dbReference type="HAMAP" id="MF_00378">
    <property type="entry name" value="Exonuc_7_L"/>
    <property type="match status" value="1"/>
</dbReference>
<dbReference type="PANTHER" id="PTHR30008">
    <property type="entry name" value="EXODEOXYRIBONUCLEASE 7 LARGE SUBUNIT"/>
    <property type="match status" value="1"/>
</dbReference>
<proteinExistence type="inferred from homology"/>
<organism evidence="9 10">
    <name type="scientific">Irregularibacter muris</name>
    <dbReference type="NCBI Taxonomy" id="1796619"/>
    <lineage>
        <taxon>Bacteria</taxon>
        <taxon>Bacillati</taxon>
        <taxon>Bacillota</taxon>
        <taxon>Clostridia</taxon>
        <taxon>Eubacteriales</taxon>
        <taxon>Eubacteriaceae</taxon>
        <taxon>Irregularibacter</taxon>
    </lineage>
</organism>
<evidence type="ECO:0000256" key="3">
    <source>
        <dbReference type="ARBA" id="ARBA00022801"/>
    </source>
</evidence>
<dbReference type="EC" id="3.1.11.6" evidence="5"/>
<evidence type="ECO:0000313" key="10">
    <source>
        <dbReference type="Proteomes" id="UP001205748"/>
    </source>
</evidence>
<comment type="catalytic activity">
    <reaction evidence="5 6">
        <text>Exonucleolytic cleavage in either 5'- to 3'- or 3'- to 5'-direction to yield nucleoside 5'-phosphates.</text>
        <dbReference type="EC" id="3.1.11.6"/>
    </reaction>
</comment>
<comment type="subunit">
    <text evidence="5">Heterooligomer composed of large and small subunits.</text>
</comment>